<keyword evidence="5 11" id="KW-0812">Transmembrane</keyword>
<proteinExistence type="inferred from homology"/>
<dbReference type="InterPro" id="IPR002659">
    <property type="entry name" value="Glyco_trans_31"/>
</dbReference>
<reference evidence="12 13" key="1">
    <citation type="journal article" date="2018" name="Sci. Rep.">
        <title>Comparative analysis of the Pocillopora damicornis genome highlights role of immune system in coral evolution.</title>
        <authorList>
            <person name="Cunning R."/>
            <person name="Bay R.A."/>
            <person name="Gillette P."/>
            <person name="Baker A.C."/>
            <person name="Traylor-Knowles N."/>
        </authorList>
    </citation>
    <scope>NUCLEOTIDE SEQUENCE [LARGE SCALE GENOMIC DNA]</scope>
    <source>
        <strain evidence="12">RSMAS</strain>
        <tissue evidence="12">Whole animal</tissue>
    </source>
</reference>
<dbReference type="PANTHER" id="PTHR11214">
    <property type="entry name" value="BETA-1,3-N-ACETYLGLUCOSAMINYLTRANSFERASE"/>
    <property type="match status" value="1"/>
</dbReference>
<dbReference type="OMA" id="AWRTIFI"/>
<evidence type="ECO:0000256" key="11">
    <source>
        <dbReference type="RuleBase" id="RU363063"/>
    </source>
</evidence>
<dbReference type="EMBL" id="RCHS01001512">
    <property type="protein sequence ID" value="RMX53108.1"/>
    <property type="molecule type" value="Genomic_DNA"/>
</dbReference>
<evidence type="ECO:0000256" key="9">
    <source>
        <dbReference type="ARBA" id="ARBA00023136"/>
    </source>
</evidence>
<comment type="similarity">
    <text evidence="2 11">Belongs to the glycosyltransferase 31 family.</text>
</comment>
<evidence type="ECO:0000256" key="2">
    <source>
        <dbReference type="ARBA" id="ARBA00008661"/>
    </source>
</evidence>
<dbReference type="AlphaFoldDB" id="A0A3M6UIB9"/>
<name>A0A3M6UIB9_POCDA</name>
<organism evidence="12 13">
    <name type="scientific">Pocillopora damicornis</name>
    <name type="common">Cauliflower coral</name>
    <name type="synonym">Millepora damicornis</name>
    <dbReference type="NCBI Taxonomy" id="46731"/>
    <lineage>
        <taxon>Eukaryota</taxon>
        <taxon>Metazoa</taxon>
        <taxon>Cnidaria</taxon>
        <taxon>Anthozoa</taxon>
        <taxon>Hexacorallia</taxon>
        <taxon>Scleractinia</taxon>
        <taxon>Astrocoeniina</taxon>
        <taxon>Pocilloporidae</taxon>
        <taxon>Pocillopora</taxon>
    </lineage>
</organism>
<comment type="subcellular location">
    <subcellularLocation>
        <location evidence="1 11">Golgi apparatus membrane</location>
        <topology evidence="1 11">Single-pass type II membrane protein</topology>
    </subcellularLocation>
</comment>
<keyword evidence="6 11" id="KW-0735">Signal-anchor</keyword>
<evidence type="ECO:0000256" key="6">
    <source>
        <dbReference type="ARBA" id="ARBA00022968"/>
    </source>
</evidence>
<evidence type="ECO:0000256" key="8">
    <source>
        <dbReference type="ARBA" id="ARBA00023034"/>
    </source>
</evidence>
<evidence type="ECO:0000256" key="3">
    <source>
        <dbReference type="ARBA" id="ARBA00022676"/>
    </source>
</evidence>
<dbReference type="STRING" id="46731.A0A3M6UIB9"/>
<dbReference type="SUPFAM" id="SSF53448">
    <property type="entry name" value="Nucleotide-diphospho-sugar transferases"/>
    <property type="match status" value="1"/>
</dbReference>
<dbReference type="Proteomes" id="UP000275408">
    <property type="component" value="Unassembled WGS sequence"/>
</dbReference>
<evidence type="ECO:0000256" key="4">
    <source>
        <dbReference type="ARBA" id="ARBA00022679"/>
    </source>
</evidence>
<keyword evidence="9 11" id="KW-0472">Membrane</keyword>
<dbReference type="InterPro" id="IPR029044">
    <property type="entry name" value="Nucleotide-diphossugar_trans"/>
</dbReference>
<evidence type="ECO:0000313" key="13">
    <source>
        <dbReference type="Proteomes" id="UP000275408"/>
    </source>
</evidence>
<sequence length="330" mass="38806">MFRKLRYFTIVLLSKIITYRWRLLTVGVILATSVLGIFLSFRQTPHLRQSGPSRECKTWKESLQHKTTLITKTPCARNYFLLILVSSAPANQGRRNHVRKTWGTDNNVSPVWKTYFLIAQTENQTHSDFVHNEDKVYGDIIRADYYENYWKQSFKVMMAFEWASRYCNFSYLLKTDDDILVNIEDFIQFLQKKSTPKKELFLGKLHHNPIVRREGKWNVSYEEYNHTHYPDFCSGAGFVMTYDVIECIVPLFDVIKPYRMDDVYVGMLAHASGVIAEDHVGFFMPIDDYDDCIFKPNVLLQHRATGQCLNKLLRIHRKDFLYGIKLGSFF</sequence>
<dbReference type="GO" id="GO:0006493">
    <property type="term" value="P:protein O-linked glycosylation"/>
    <property type="evidence" value="ECO:0007669"/>
    <property type="project" value="TreeGrafter"/>
</dbReference>
<keyword evidence="4" id="KW-0808">Transferase</keyword>
<keyword evidence="7 11" id="KW-1133">Transmembrane helix</keyword>
<dbReference type="PANTHER" id="PTHR11214:SF3">
    <property type="entry name" value="BETA-1,3-GALACTOSYLTRANSFERASE 6"/>
    <property type="match status" value="1"/>
</dbReference>
<dbReference type="OrthoDB" id="6022661at2759"/>
<accession>A0A3M6UIB9</accession>
<dbReference type="EC" id="2.4.1.-" evidence="11"/>
<evidence type="ECO:0000256" key="7">
    <source>
        <dbReference type="ARBA" id="ARBA00022989"/>
    </source>
</evidence>
<keyword evidence="10" id="KW-0325">Glycoprotein</keyword>
<protein>
    <recommendedName>
        <fullName evidence="11">Hexosyltransferase</fullName>
        <ecNumber evidence="11">2.4.1.-</ecNumber>
    </recommendedName>
</protein>
<dbReference type="Gene3D" id="3.90.550.50">
    <property type="match status" value="1"/>
</dbReference>
<keyword evidence="8 11" id="KW-0333">Golgi apparatus</keyword>
<feature type="transmembrane region" description="Helical" evidence="11">
    <location>
        <begin position="21"/>
        <end position="41"/>
    </location>
</feature>
<gene>
    <name evidence="12" type="ORF">pdam_00015550</name>
</gene>
<comment type="caution">
    <text evidence="12">The sequence shown here is derived from an EMBL/GenBank/DDBJ whole genome shotgun (WGS) entry which is preliminary data.</text>
</comment>
<dbReference type="GO" id="GO:0016758">
    <property type="term" value="F:hexosyltransferase activity"/>
    <property type="evidence" value="ECO:0007669"/>
    <property type="project" value="InterPro"/>
</dbReference>
<dbReference type="FunFam" id="3.90.550.50:FF:000001">
    <property type="entry name" value="Hexosyltransferase"/>
    <property type="match status" value="1"/>
</dbReference>
<evidence type="ECO:0000256" key="10">
    <source>
        <dbReference type="ARBA" id="ARBA00023180"/>
    </source>
</evidence>
<evidence type="ECO:0000313" key="12">
    <source>
        <dbReference type="EMBL" id="RMX53108.1"/>
    </source>
</evidence>
<evidence type="ECO:0000256" key="1">
    <source>
        <dbReference type="ARBA" id="ARBA00004323"/>
    </source>
</evidence>
<keyword evidence="3 11" id="KW-0328">Glycosyltransferase</keyword>
<dbReference type="Pfam" id="PF01762">
    <property type="entry name" value="Galactosyl_T"/>
    <property type="match status" value="1"/>
</dbReference>
<dbReference type="GO" id="GO:0000139">
    <property type="term" value="C:Golgi membrane"/>
    <property type="evidence" value="ECO:0007669"/>
    <property type="project" value="UniProtKB-SubCell"/>
</dbReference>
<keyword evidence="13" id="KW-1185">Reference proteome</keyword>
<evidence type="ECO:0000256" key="5">
    <source>
        <dbReference type="ARBA" id="ARBA00022692"/>
    </source>
</evidence>